<protein>
    <submittedName>
        <fullName evidence="1">Uncharacterized protein</fullName>
    </submittedName>
</protein>
<gene>
    <name evidence="1" type="ORF">SDC9_150754</name>
</gene>
<proteinExistence type="predicted"/>
<comment type="caution">
    <text evidence="1">The sequence shown here is derived from an EMBL/GenBank/DDBJ whole genome shotgun (WGS) entry which is preliminary data.</text>
</comment>
<evidence type="ECO:0000313" key="1">
    <source>
        <dbReference type="EMBL" id="MPN03524.1"/>
    </source>
</evidence>
<reference evidence="1" key="1">
    <citation type="submission" date="2019-08" db="EMBL/GenBank/DDBJ databases">
        <authorList>
            <person name="Kucharzyk K."/>
            <person name="Murdoch R.W."/>
            <person name="Higgins S."/>
            <person name="Loffler F."/>
        </authorList>
    </citation>
    <scope>NUCLEOTIDE SEQUENCE</scope>
</reference>
<name>A0A645ESN9_9ZZZZ</name>
<dbReference type="AlphaFoldDB" id="A0A645ESN9"/>
<dbReference type="EMBL" id="VSSQ01049444">
    <property type="protein sequence ID" value="MPN03524.1"/>
    <property type="molecule type" value="Genomic_DNA"/>
</dbReference>
<accession>A0A645ESN9</accession>
<organism evidence="1">
    <name type="scientific">bioreactor metagenome</name>
    <dbReference type="NCBI Taxonomy" id="1076179"/>
    <lineage>
        <taxon>unclassified sequences</taxon>
        <taxon>metagenomes</taxon>
        <taxon>ecological metagenomes</taxon>
    </lineage>
</organism>
<sequence>MQQERIELRLQICLLLFRLADDLLRRFDLRLSGEFVGGCFIVVRLLRRTLRDQIRQPAGTRNHRAAVQRSQRRLAVGRVHIEQVVREVVDCSVRRRVAGNILHIGNLAAAVELIKHGAHMRGIDPNRARVGVRAVLEERFLVNILKDVFRRRMRGDISVRIGGVG</sequence>